<accession>A0A6J6IMS2</accession>
<dbReference type="EMBL" id="CAEZVB010000063">
    <property type="protein sequence ID" value="CAB4625867.1"/>
    <property type="molecule type" value="Genomic_DNA"/>
</dbReference>
<dbReference type="Pfam" id="PF01663">
    <property type="entry name" value="Phosphodiest"/>
    <property type="match status" value="1"/>
</dbReference>
<dbReference type="Gene3D" id="3.40.720.10">
    <property type="entry name" value="Alkaline Phosphatase, subunit A"/>
    <property type="match status" value="1"/>
</dbReference>
<dbReference type="SUPFAM" id="SSF53649">
    <property type="entry name" value="Alkaline phosphatase-like"/>
    <property type="match status" value="1"/>
</dbReference>
<dbReference type="PANTHER" id="PTHR10151">
    <property type="entry name" value="ECTONUCLEOTIDE PYROPHOSPHATASE/PHOSPHODIESTERASE"/>
    <property type="match status" value="1"/>
</dbReference>
<organism evidence="1">
    <name type="scientific">freshwater metagenome</name>
    <dbReference type="NCBI Taxonomy" id="449393"/>
    <lineage>
        <taxon>unclassified sequences</taxon>
        <taxon>metagenomes</taxon>
        <taxon>ecological metagenomes</taxon>
    </lineage>
</organism>
<reference evidence="1" key="1">
    <citation type="submission" date="2020-05" db="EMBL/GenBank/DDBJ databases">
        <authorList>
            <person name="Chiriac C."/>
            <person name="Salcher M."/>
            <person name="Ghai R."/>
            <person name="Kavagutti S V."/>
        </authorList>
    </citation>
    <scope>NUCLEOTIDE SEQUENCE</scope>
</reference>
<dbReference type="GO" id="GO:0016787">
    <property type="term" value="F:hydrolase activity"/>
    <property type="evidence" value="ECO:0007669"/>
    <property type="project" value="UniProtKB-ARBA"/>
</dbReference>
<proteinExistence type="predicted"/>
<protein>
    <submittedName>
        <fullName evidence="1">Unannotated protein</fullName>
    </submittedName>
</protein>
<gene>
    <name evidence="1" type="ORF">UFOPK1908_01164</name>
</gene>
<dbReference type="AlphaFoldDB" id="A0A6J6IMS2"/>
<dbReference type="PANTHER" id="PTHR10151:SF120">
    <property type="entry name" value="BIS(5'-ADENOSYL)-TRIPHOSPHATASE"/>
    <property type="match status" value="1"/>
</dbReference>
<name>A0A6J6IMS2_9ZZZZ</name>
<dbReference type="InterPro" id="IPR017850">
    <property type="entry name" value="Alkaline_phosphatase_core_sf"/>
</dbReference>
<evidence type="ECO:0000313" key="1">
    <source>
        <dbReference type="EMBL" id="CAB4625867.1"/>
    </source>
</evidence>
<dbReference type="InterPro" id="IPR002591">
    <property type="entry name" value="Phosphodiest/P_Trfase"/>
</dbReference>
<sequence>MHSPLPRAPAALSLADVVPSAAAALGLRGFTDHIGLGQPQHVVCALIDGLGSRQLAQYATHAPVLASLTGPAAATVIPSTTPVALGSFGTGAMPGTHGLVGASFWVPEFEGVLVPLHWSADMPAVAVQPDATMFEQMQAAGISVSTVAPEAYRMSGLTRAVLRGGAYSAAEDVKERLAAVLVATAGSASFTYVYWAELDRVGHEFGVGSAQWLAALVRVDALVDGLRNALPAHARLIVTADHGMVNCDTRIAIDSSPELIAGVRIVAGEPRARHVYCQDGQSNAVAHRWAQALGDYARVMQRDELLASGLLGEVVDDLVDRIGDVVVLANANVALTSLIDKRVSSLMGQHGSISNDEWEIPCLVEQT</sequence>